<gene>
    <name evidence="3" type="ORF">DKG74_05780</name>
</gene>
<dbReference type="InterPro" id="IPR045010">
    <property type="entry name" value="MDR_fam"/>
</dbReference>
<dbReference type="RefSeq" id="WP_109903557.1">
    <property type="nucleotide sequence ID" value="NZ_QGLE01000002.1"/>
</dbReference>
<keyword evidence="1" id="KW-0560">Oxidoreductase</keyword>
<evidence type="ECO:0000313" key="4">
    <source>
        <dbReference type="Proteomes" id="UP000245461"/>
    </source>
</evidence>
<dbReference type="InterPro" id="IPR011032">
    <property type="entry name" value="GroES-like_sf"/>
</dbReference>
<dbReference type="Pfam" id="PF16884">
    <property type="entry name" value="ADH_N_2"/>
    <property type="match status" value="1"/>
</dbReference>
<comment type="caution">
    <text evidence="3">The sequence shown here is derived from an EMBL/GenBank/DDBJ whole genome shotgun (WGS) entry which is preliminary data.</text>
</comment>
<dbReference type="SUPFAM" id="SSF50129">
    <property type="entry name" value="GroES-like"/>
    <property type="match status" value="1"/>
</dbReference>
<dbReference type="Proteomes" id="UP000245461">
    <property type="component" value="Unassembled WGS sequence"/>
</dbReference>
<proteinExistence type="predicted"/>
<dbReference type="GO" id="GO:0016628">
    <property type="term" value="F:oxidoreductase activity, acting on the CH-CH group of donors, NAD or NADP as acceptor"/>
    <property type="evidence" value="ECO:0007669"/>
    <property type="project" value="InterPro"/>
</dbReference>
<evidence type="ECO:0000256" key="1">
    <source>
        <dbReference type="ARBA" id="ARBA00023002"/>
    </source>
</evidence>
<dbReference type="SMART" id="SM00829">
    <property type="entry name" value="PKS_ER"/>
    <property type="match status" value="1"/>
</dbReference>
<accession>A0A317EGQ1</accession>
<keyword evidence="4" id="KW-1185">Reference proteome</keyword>
<protein>
    <submittedName>
        <fullName evidence="3">NADP-dependent oxidoreductase</fullName>
    </submittedName>
</protein>
<dbReference type="AlphaFoldDB" id="A0A317EGQ1"/>
<dbReference type="SUPFAM" id="SSF51735">
    <property type="entry name" value="NAD(P)-binding Rossmann-fold domains"/>
    <property type="match status" value="1"/>
</dbReference>
<dbReference type="InterPro" id="IPR036291">
    <property type="entry name" value="NAD(P)-bd_dom_sf"/>
</dbReference>
<evidence type="ECO:0000259" key="2">
    <source>
        <dbReference type="SMART" id="SM00829"/>
    </source>
</evidence>
<dbReference type="Gene3D" id="3.90.180.10">
    <property type="entry name" value="Medium-chain alcohol dehydrogenases, catalytic domain"/>
    <property type="match status" value="1"/>
</dbReference>
<name>A0A317EGQ1_9PROT</name>
<reference evidence="3 4" key="1">
    <citation type="submission" date="2018-05" db="EMBL/GenBank/DDBJ databases">
        <title>Zavarzinia sp. HR-AS.</title>
        <authorList>
            <person name="Lee Y."/>
            <person name="Jeon C.O."/>
        </authorList>
    </citation>
    <scope>NUCLEOTIDE SEQUENCE [LARGE SCALE GENOMIC DNA]</scope>
    <source>
        <strain evidence="3 4">HR-AS</strain>
    </source>
</reference>
<dbReference type="CDD" id="cd05288">
    <property type="entry name" value="PGDH"/>
    <property type="match status" value="1"/>
</dbReference>
<feature type="domain" description="Enoyl reductase (ER)" evidence="2">
    <location>
        <begin position="19"/>
        <end position="336"/>
    </location>
</feature>
<sequence length="339" mass="36094">MPSPSPLNRRILLTARPQGVPRPEHFTMDAAEIRPPAPGEFLVRNHHLSVDPAQRGWANDEGNYSDPVPLGTAMRALAVGEIVESRADGFSAGDFVYGWFGWQDYCTATPAAVLRLVTERDLPLTASLGVLGINGLTAHIAFHTLGRPRAGETVVVSTAAGSVGSFVGQLARIAGCTAVGVTGSDDKIYAATGRYGYARAVNYRASRDIAADLAIACPGGIDIFYDNTGGEIGDAARALMRTGGRIVQCGTASIPHWTPLPQGPRCERQVLTKRLSWSGFVIFDHLADFPQTAAKLADLIRAGQITYDEDITKGIERAPEVLAGLYRGENLGKAIVSLV</sequence>
<dbReference type="Pfam" id="PF00107">
    <property type="entry name" value="ADH_zinc_N"/>
    <property type="match status" value="1"/>
</dbReference>
<dbReference type="PANTHER" id="PTHR43205:SF7">
    <property type="entry name" value="PROSTAGLANDIN REDUCTASE 1"/>
    <property type="match status" value="1"/>
</dbReference>
<dbReference type="InterPro" id="IPR041694">
    <property type="entry name" value="ADH_N_2"/>
</dbReference>
<dbReference type="Gene3D" id="3.40.50.720">
    <property type="entry name" value="NAD(P)-binding Rossmann-like Domain"/>
    <property type="match status" value="1"/>
</dbReference>
<dbReference type="PANTHER" id="PTHR43205">
    <property type="entry name" value="PROSTAGLANDIN REDUCTASE"/>
    <property type="match status" value="1"/>
</dbReference>
<dbReference type="InterPro" id="IPR020843">
    <property type="entry name" value="ER"/>
</dbReference>
<dbReference type="OrthoDB" id="9805663at2"/>
<dbReference type="FunFam" id="3.40.50.720:FF:000121">
    <property type="entry name" value="Prostaglandin reductase 2"/>
    <property type="match status" value="1"/>
</dbReference>
<dbReference type="InterPro" id="IPR013149">
    <property type="entry name" value="ADH-like_C"/>
</dbReference>
<organism evidence="3 4">
    <name type="scientific">Zavarzinia aquatilis</name>
    <dbReference type="NCBI Taxonomy" id="2211142"/>
    <lineage>
        <taxon>Bacteria</taxon>
        <taxon>Pseudomonadati</taxon>
        <taxon>Pseudomonadota</taxon>
        <taxon>Alphaproteobacteria</taxon>
        <taxon>Rhodospirillales</taxon>
        <taxon>Zavarziniaceae</taxon>
        <taxon>Zavarzinia</taxon>
    </lineage>
</organism>
<evidence type="ECO:0000313" key="3">
    <source>
        <dbReference type="EMBL" id="PWR25270.1"/>
    </source>
</evidence>
<dbReference type="EMBL" id="QGLE01000002">
    <property type="protein sequence ID" value="PWR25270.1"/>
    <property type="molecule type" value="Genomic_DNA"/>
</dbReference>